<evidence type="ECO:0000313" key="7">
    <source>
        <dbReference type="EMBL" id="QDU85816.1"/>
    </source>
</evidence>
<dbReference type="SMART" id="SM00534">
    <property type="entry name" value="MUTSac"/>
    <property type="match status" value="1"/>
</dbReference>
<dbReference type="PIRSF" id="PIRSF005814">
    <property type="entry name" value="MutS_YshD"/>
    <property type="match status" value="1"/>
</dbReference>
<dbReference type="InterPro" id="IPR027417">
    <property type="entry name" value="P-loop_NTPase"/>
</dbReference>
<keyword evidence="7" id="KW-0540">Nuclease</keyword>
<keyword evidence="4" id="KW-0175">Coiled coil</keyword>
<dbReference type="Pfam" id="PF00488">
    <property type="entry name" value="MutS_V"/>
    <property type="match status" value="1"/>
</dbReference>
<dbReference type="SUPFAM" id="SSF52540">
    <property type="entry name" value="P-loop containing nucleoside triphosphate hydrolases"/>
    <property type="match status" value="1"/>
</dbReference>
<dbReference type="InterPro" id="IPR005747">
    <property type="entry name" value="MutS2"/>
</dbReference>
<dbReference type="PANTHER" id="PTHR48466:SF2">
    <property type="entry name" value="OS10G0509000 PROTEIN"/>
    <property type="match status" value="1"/>
</dbReference>
<keyword evidence="7" id="KW-0378">Hydrolase</keyword>
<keyword evidence="1" id="KW-0547">Nucleotide-binding</keyword>
<dbReference type="InterPro" id="IPR045076">
    <property type="entry name" value="MutS"/>
</dbReference>
<feature type="coiled-coil region" evidence="4">
    <location>
        <begin position="582"/>
        <end position="609"/>
    </location>
</feature>
<dbReference type="GO" id="GO:0016887">
    <property type="term" value="F:ATP hydrolysis activity"/>
    <property type="evidence" value="ECO:0007669"/>
    <property type="project" value="InterPro"/>
</dbReference>
<sequence>MGSRKERRQRQESQRRAVAVVEQAEAVSVAPSLDQMAADALDWENLRARLAVFASSALGRRAVLELAPRDDDDARAALARTKEALALGDDEAPTSDLSDPIGPLARARAGGQVLGPDELLGLLAFLKATTRLSAWLEAHTDRAPRLAELGRGLPRLNALEALLEAGLDRRGDVRDDASPKLARLRRAEFDLTQRIEKKVKAIANRPEVRGVLAPGMAGSVHMRDGRAVLAVKAKSLGQVPGMVHDYSGSGDTAFVEPRDVIELGNELSAVRADVQHEVQRLLVEWTRTALEHEERIARLAGRMAQVELALVGKRYAERFACHVPEVATVAEGLVLRGARHPLLAWQVEAGELDSVVPLDLRLGDPFRVLVITGPNTGGKTLSMKTAGLAALFVRLGLPFPCAAGSKVPLYTGVVADIGDEQGVEQSLSTFSASLVRIAEGLERAGPRTLFLLDELGGGTDPADGAALGSALLEWLLAKQAPTIASTHIGRLKEFAFAYAAAENASVEFDTATLRPTYHLIVGAPGESRGLAIARRLGLPKEVLDRAEALVERGSDEATKLLGDIQGARIEAERSRSAAADLDARAAERLAELETERADLAARQSLLEDEAQRELELRLGPVRDGIAELTKIAAQVSGAARATIEERLTELRGAVRAASVSERRRAFEEGLGKGDFVYLPRHRKRCQVLKVDHGRGMLRVRLGRMDLEVRIDEATGFEEL</sequence>
<feature type="domain" description="DNA mismatch repair proteins mutS family" evidence="6">
    <location>
        <begin position="366"/>
        <end position="551"/>
    </location>
</feature>
<dbReference type="EMBL" id="CP036290">
    <property type="protein sequence ID" value="QDU85816.1"/>
    <property type="molecule type" value="Genomic_DNA"/>
</dbReference>
<name>A0A518D2W5_9BACT</name>
<dbReference type="GO" id="GO:0030983">
    <property type="term" value="F:mismatched DNA binding"/>
    <property type="evidence" value="ECO:0007669"/>
    <property type="project" value="InterPro"/>
</dbReference>
<dbReference type="OrthoDB" id="9808166at2"/>
<dbReference type="EC" id="3.1.-.-" evidence="7"/>
<proteinExistence type="predicted"/>
<evidence type="ECO:0000256" key="2">
    <source>
        <dbReference type="ARBA" id="ARBA00022840"/>
    </source>
</evidence>
<dbReference type="GO" id="GO:0006298">
    <property type="term" value="P:mismatch repair"/>
    <property type="evidence" value="ECO:0007669"/>
    <property type="project" value="InterPro"/>
</dbReference>
<dbReference type="GO" id="GO:0005524">
    <property type="term" value="F:ATP binding"/>
    <property type="evidence" value="ECO:0007669"/>
    <property type="project" value="UniProtKB-KW"/>
</dbReference>
<dbReference type="InterPro" id="IPR000432">
    <property type="entry name" value="DNA_mismatch_repair_MutS_C"/>
</dbReference>
<evidence type="ECO:0000259" key="6">
    <source>
        <dbReference type="SMART" id="SM00534"/>
    </source>
</evidence>
<keyword evidence="8" id="KW-1185">Reference proteome</keyword>
<evidence type="ECO:0000256" key="3">
    <source>
        <dbReference type="ARBA" id="ARBA00023125"/>
    </source>
</evidence>
<dbReference type="GO" id="GO:0004519">
    <property type="term" value="F:endonuclease activity"/>
    <property type="evidence" value="ECO:0007669"/>
    <property type="project" value="UniProtKB-KW"/>
</dbReference>
<dbReference type="SUPFAM" id="SSF48334">
    <property type="entry name" value="DNA repair protein MutS, domain III"/>
    <property type="match status" value="1"/>
</dbReference>
<gene>
    <name evidence="7" type="primary">mutS2</name>
    <name evidence="7" type="ORF">Pla163_29570</name>
</gene>
<evidence type="ECO:0000256" key="1">
    <source>
        <dbReference type="ARBA" id="ARBA00022741"/>
    </source>
</evidence>
<dbReference type="Proteomes" id="UP000319342">
    <property type="component" value="Chromosome"/>
</dbReference>
<dbReference type="RefSeq" id="WP_145189891.1">
    <property type="nucleotide sequence ID" value="NZ_CP036290.1"/>
</dbReference>
<keyword evidence="3" id="KW-0238">DNA-binding</keyword>
<keyword evidence="2" id="KW-0067">ATP-binding</keyword>
<dbReference type="GO" id="GO:0045910">
    <property type="term" value="P:negative regulation of DNA recombination"/>
    <property type="evidence" value="ECO:0007669"/>
    <property type="project" value="InterPro"/>
</dbReference>
<evidence type="ECO:0000313" key="8">
    <source>
        <dbReference type="Proteomes" id="UP000319342"/>
    </source>
</evidence>
<protein>
    <submittedName>
        <fullName evidence="7">Endonuclease MutS2</fullName>
        <ecNumber evidence="7">3.1.-.-</ecNumber>
    </submittedName>
</protein>
<accession>A0A518D2W5</accession>
<dbReference type="InterPro" id="IPR036187">
    <property type="entry name" value="DNA_mismatch_repair_MutS_sf"/>
</dbReference>
<keyword evidence="7" id="KW-0255">Endonuclease</keyword>
<evidence type="ECO:0000256" key="4">
    <source>
        <dbReference type="SAM" id="Coils"/>
    </source>
</evidence>
<dbReference type="NCBIfam" id="TIGR01069">
    <property type="entry name" value="mutS2"/>
    <property type="match status" value="1"/>
</dbReference>
<dbReference type="SMART" id="SM00533">
    <property type="entry name" value="MUTSd"/>
    <property type="match status" value="1"/>
</dbReference>
<reference evidence="7 8" key="1">
    <citation type="submission" date="2019-02" db="EMBL/GenBank/DDBJ databases">
        <title>Deep-cultivation of Planctomycetes and their phenomic and genomic characterization uncovers novel biology.</title>
        <authorList>
            <person name="Wiegand S."/>
            <person name="Jogler M."/>
            <person name="Boedeker C."/>
            <person name="Pinto D."/>
            <person name="Vollmers J."/>
            <person name="Rivas-Marin E."/>
            <person name="Kohn T."/>
            <person name="Peeters S.H."/>
            <person name="Heuer A."/>
            <person name="Rast P."/>
            <person name="Oberbeckmann S."/>
            <person name="Bunk B."/>
            <person name="Jeske O."/>
            <person name="Meyerdierks A."/>
            <person name="Storesund J.E."/>
            <person name="Kallscheuer N."/>
            <person name="Luecker S."/>
            <person name="Lage O.M."/>
            <person name="Pohl T."/>
            <person name="Merkel B.J."/>
            <person name="Hornburger P."/>
            <person name="Mueller R.-W."/>
            <person name="Bruemmer F."/>
            <person name="Labrenz M."/>
            <person name="Spormann A.M."/>
            <person name="Op den Camp H."/>
            <person name="Overmann J."/>
            <person name="Amann R."/>
            <person name="Jetten M.S.M."/>
            <person name="Mascher T."/>
            <person name="Medema M.H."/>
            <person name="Devos D.P."/>
            <person name="Kaster A.-K."/>
            <person name="Ovreas L."/>
            <person name="Rohde M."/>
            <person name="Galperin M.Y."/>
            <person name="Jogler C."/>
        </authorList>
    </citation>
    <scope>NUCLEOTIDE SEQUENCE [LARGE SCALE GENOMIC DNA]</scope>
    <source>
        <strain evidence="7 8">Pla163</strain>
    </source>
</reference>
<feature type="domain" description="DNA mismatch repair protein MutS core" evidence="5">
    <location>
        <begin position="41"/>
        <end position="346"/>
    </location>
</feature>
<evidence type="ECO:0000259" key="5">
    <source>
        <dbReference type="SMART" id="SM00533"/>
    </source>
</evidence>
<dbReference type="Gene3D" id="3.40.50.300">
    <property type="entry name" value="P-loop containing nucleotide triphosphate hydrolases"/>
    <property type="match status" value="1"/>
</dbReference>
<organism evidence="7 8">
    <name type="scientific">Rohdeia mirabilis</name>
    <dbReference type="NCBI Taxonomy" id="2528008"/>
    <lineage>
        <taxon>Bacteria</taxon>
        <taxon>Pseudomonadati</taxon>
        <taxon>Planctomycetota</taxon>
        <taxon>Planctomycetia</taxon>
        <taxon>Planctomycetia incertae sedis</taxon>
        <taxon>Rohdeia</taxon>
    </lineage>
</organism>
<dbReference type="GO" id="GO:0140664">
    <property type="term" value="F:ATP-dependent DNA damage sensor activity"/>
    <property type="evidence" value="ECO:0007669"/>
    <property type="project" value="InterPro"/>
</dbReference>
<dbReference type="InterPro" id="IPR007696">
    <property type="entry name" value="DNA_mismatch_repair_MutS_core"/>
</dbReference>
<dbReference type="AlphaFoldDB" id="A0A518D2W5"/>
<dbReference type="PANTHER" id="PTHR48466">
    <property type="entry name" value="OS10G0509000 PROTEIN-RELATED"/>
    <property type="match status" value="1"/>
</dbReference>